<evidence type="ECO:0000313" key="6">
    <source>
        <dbReference type="Proteomes" id="UP000036403"/>
    </source>
</evidence>
<gene>
    <name evidence="5" type="ORF">RF55_25122</name>
</gene>
<dbReference type="SUPFAM" id="SSF51905">
    <property type="entry name" value="FAD/NAD(P)-binding domain"/>
    <property type="match status" value="1"/>
</dbReference>
<dbReference type="PRINTS" id="PR00469">
    <property type="entry name" value="PNDRDTASEII"/>
</dbReference>
<name>A0A0J7JUI2_LASNI</name>
<keyword evidence="3" id="KW-0274">FAD</keyword>
<sequence length="236" mass="26672">MNQAAIQRHSDAADIIDTLIIGAGFSGLAMAIRLQQRGKHNFLLLERADEVGGAWRDNSYPGIACDVSSHLYSYSFRLNPNWSQTFSPGPEILQYLKDTAREEDIYPHIRFRSEVSDMRWDEATHLWTVRAGEQVYKARVVTLAIGHLADWKLPNLPGIESFTGEILHSAAWKHDLILEGKRIGVVGSGASAIQIVPELAKIARQLVVFQRTPPWVMPRNNTPYTEGEKRLFRRDP</sequence>
<keyword evidence="5" id="KW-0503">Monooxygenase</keyword>
<comment type="similarity">
    <text evidence="1">Belongs to the FAD-binding monooxygenase family.</text>
</comment>
<dbReference type="AlphaFoldDB" id="A0A0J7JUI2"/>
<dbReference type="InterPro" id="IPR020946">
    <property type="entry name" value="Flavin_mOase-like"/>
</dbReference>
<evidence type="ECO:0000256" key="4">
    <source>
        <dbReference type="ARBA" id="ARBA00023002"/>
    </source>
</evidence>
<dbReference type="GO" id="GO:0004499">
    <property type="term" value="F:N,N-dimethylaniline monooxygenase activity"/>
    <property type="evidence" value="ECO:0007669"/>
    <property type="project" value="InterPro"/>
</dbReference>
<evidence type="ECO:0000313" key="5">
    <source>
        <dbReference type="EMBL" id="KMQ81817.1"/>
    </source>
</evidence>
<dbReference type="STRING" id="67767.A0A0J7JUI2"/>
<dbReference type="GO" id="GO:0050661">
    <property type="term" value="F:NADP binding"/>
    <property type="evidence" value="ECO:0007669"/>
    <property type="project" value="InterPro"/>
</dbReference>
<dbReference type="EMBL" id="LBMM01031339">
    <property type="protein sequence ID" value="KMQ81817.1"/>
    <property type="molecule type" value="Genomic_DNA"/>
</dbReference>
<evidence type="ECO:0000256" key="3">
    <source>
        <dbReference type="ARBA" id="ARBA00022827"/>
    </source>
</evidence>
<reference evidence="5 6" key="1">
    <citation type="submission" date="2015-04" db="EMBL/GenBank/DDBJ databases">
        <title>Lasius niger genome sequencing.</title>
        <authorList>
            <person name="Konorov E.A."/>
            <person name="Nikitin M.A."/>
            <person name="Kirill M.V."/>
            <person name="Chang P."/>
        </authorList>
    </citation>
    <scope>NUCLEOTIDE SEQUENCE [LARGE SCALE GENOMIC DNA]</scope>
    <source>
        <tissue evidence="5">Whole</tissue>
    </source>
</reference>
<evidence type="ECO:0000256" key="1">
    <source>
        <dbReference type="ARBA" id="ARBA00010139"/>
    </source>
</evidence>
<accession>A0A0J7JUI2</accession>
<feature type="non-terminal residue" evidence="5">
    <location>
        <position position="236"/>
    </location>
</feature>
<dbReference type="GO" id="GO:0050660">
    <property type="term" value="F:flavin adenine dinucleotide binding"/>
    <property type="evidence" value="ECO:0007669"/>
    <property type="project" value="InterPro"/>
</dbReference>
<proteinExistence type="inferred from homology"/>
<comment type="caution">
    <text evidence="5">The sequence shown here is derived from an EMBL/GenBank/DDBJ whole genome shotgun (WGS) entry which is preliminary data.</text>
</comment>
<dbReference type="Proteomes" id="UP000036403">
    <property type="component" value="Unassembled WGS sequence"/>
</dbReference>
<dbReference type="Pfam" id="PF00743">
    <property type="entry name" value="FMO-like"/>
    <property type="match status" value="1"/>
</dbReference>
<dbReference type="InterPro" id="IPR051209">
    <property type="entry name" value="FAD-bind_Monooxygenase_sf"/>
</dbReference>
<dbReference type="OrthoDB" id="66881at2759"/>
<dbReference type="PANTHER" id="PTHR42877:SF4">
    <property type="entry name" value="FAD_NAD(P)-BINDING DOMAIN-CONTAINING PROTEIN-RELATED"/>
    <property type="match status" value="1"/>
</dbReference>
<protein>
    <submittedName>
        <fullName evidence="5">4-hydroxyacetophenone monooxygenase</fullName>
    </submittedName>
</protein>
<evidence type="ECO:0000256" key="2">
    <source>
        <dbReference type="ARBA" id="ARBA00022630"/>
    </source>
</evidence>
<dbReference type="InterPro" id="IPR036188">
    <property type="entry name" value="FAD/NAD-bd_sf"/>
</dbReference>
<keyword evidence="2" id="KW-0285">Flavoprotein</keyword>
<dbReference type="PANTHER" id="PTHR42877">
    <property type="entry name" value="L-ORNITHINE N(5)-MONOOXYGENASE-RELATED"/>
    <property type="match status" value="1"/>
</dbReference>
<keyword evidence="4" id="KW-0560">Oxidoreductase</keyword>
<keyword evidence="6" id="KW-1185">Reference proteome</keyword>
<dbReference type="Gene3D" id="3.50.50.60">
    <property type="entry name" value="FAD/NAD(P)-binding domain"/>
    <property type="match status" value="1"/>
</dbReference>
<organism evidence="5 6">
    <name type="scientific">Lasius niger</name>
    <name type="common">Black garden ant</name>
    <dbReference type="NCBI Taxonomy" id="67767"/>
    <lineage>
        <taxon>Eukaryota</taxon>
        <taxon>Metazoa</taxon>
        <taxon>Ecdysozoa</taxon>
        <taxon>Arthropoda</taxon>
        <taxon>Hexapoda</taxon>
        <taxon>Insecta</taxon>
        <taxon>Pterygota</taxon>
        <taxon>Neoptera</taxon>
        <taxon>Endopterygota</taxon>
        <taxon>Hymenoptera</taxon>
        <taxon>Apocrita</taxon>
        <taxon>Aculeata</taxon>
        <taxon>Formicoidea</taxon>
        <taxon>Formicidae</taxon>
        <taxon>Formicinae</taxon>
        <taxon>Lasius</taxon>
        <taxon>Lasius</taxon>
    </lineage>
</organism>
<dbReference type="PaxDb" id="67767-A0A0J7JUI2"/>